<dbReference type="OrthoDB" id="5522511at2"/>
<dbReference type="KEGG" id="parb:CJU94_14500"/>
<evidence type="ECO:0000313" key="2">
    <source>
        <dbReference type="Proteomes" id="UP000215158"/>
    </source>
</evidence>
<sequence length="133" mass="14662">MTDQNFDVDAAVRHLNAHAHADSTGRCAAYVRQALAAGGIVIAQGPAVNYAKNYGPVLREHGFVEVSSSELITPRKGDTAVIQPYPGGNIAGHITMYNGQRWVSDFRQNDMWGGPGYRQNKPAYKVYRWQEAQ</sequence>
<dbReference type="Proteomes" id="UP000215158">
    <property type="component" value="Chromosome 1"/>
</dbReference>
<gene>
    <name evidence="1" type="ORF">CJU94_14500</name>
</gene>
<dbReference type="EMBL" id="CP022989">
    <property type="protein sequence ID" value="ASV99256.1"/>
    <property type="molecule type" value="Genomic_DNA"/>
</dbReference>
<dbReference type="Gene3D" id="3.90.1720.10">
    <property type="entry name" value="endopeptidase domain like (from Nostoc punctiforme)"/>
    <property type="match status" value="1"/>
</dbReference>
<keyword evidence="2" id="KW-1185">Reference proteome</keyword>
<accession>A0A248VJR1</accession>
<reference evidence="1 2" key="1">
    <citation type="submission" date="2017-08" db="EMBL/GenBank/DDBJ databases">
        <title>Identification and genetic characteristics of simultaneous BTEX- and naphthalene-degrading Paraburkholderia sp. BN5 isolated from petroleum-contaminated soil.</title>
        <authorList>
            <person name="Lee Y."/>
            <person name="Jeon C.O."/>
        </authorList>
    </citation>
    <scope>NUCLEOTIDE SEQUENCE [LARGE SCALE GENOMIC DNA]</scope>
    <source>
        <strain evidence="1 2">BN5</strain>
    </source>
</reference>
<organism evidence="1 2">
    <name type="scientific">Paraburkholderia aromaticivorans</name>
    <dbReference type="NCBI Taxonomy" id="2026199"/>
    <lineage>
        <taxon>Bacteria</taxon>
        <taxon>Pseudomonadati</taxon>
        <taxon>Pseudomonadota</taxon>
        <taxon>Betaproteobacteria</taxon>
        <taxon>Burkholderiales</taxon>
        <taxon>Burkholderiaceae</taxon>
        <taxon>Paraburkholderia</taxon>
    </lineage>
</organism>
<dbReference type="AlphaFoldDB" id="A0A248VJR1"/>
<dbReference type="RefSeq" id="WP_095419273.1">
    <property type="nucleotide sequence ID" value="NZ_CP022989.1"/>
</dbReference>
<proteinExistence type="predicted"/>
<evidence type="ECO:0000313" key="1">
    <source>
        <dbReference type="EMBL" id="ASV99256.1"/>
    </source>
</evidence>
<evidence type="ECO:0008006" key="3">
    <source>
        <dbReference type="Google" id="ProtNLM"/>
    </source>
</evidence>
<name>A0A248VJR1_9BURK</name>
<protein>
    <recommendedName>
        <fullName evidence="3">Cytoplasmic protein</fullName>
    </recommendedName>
</protein>